<evidence type="ECO:0000313" key="3">
    <source>
        <dbReference type="Proteomes" id="UP000727857"/>
    </source>
</evidence>
<dbReference type="EMBL" id="JADINF010000080">
    <property type="protein sequence ID" value="MBO8424038.1"/>
    <property type="molecule type" value="Genomic_DNA"/>
</dbReference>
<dbReference type="PANTHER" id="PTHR36930:SF1">
    <property type="entry name" value="MOSC DOMAIN-CONTAINING PROTEIN"/>
    <property type="match status" value="1"/>
</dbReference>
<gene>
    <name evidence="2" type="ORF">IAB16_03370</name>
</gene>
<evidence type="ECO:0000313" key="2">
    <source>
        <dbReference type="EMBL" id="MBO8424038.1"/>
    </source>
</evidence>
<dbReference type="Pfam" id="PF03473">
    <property type="entry name" value="MOSC"/>
    <property type="match status" value="1"/>
</dbReference>
<organism evidence="2 3">
    <name type="scientific">Candidatus Stercoripulliclostridium pullicola</name>
    <dbReference type="NCBI Taxonomy" id="2840953"/>
    <lineage>
        <taxon>Bacteria</taxon>
        <taxon>Bacillati</taxon>
        <taxon>Bacillota</taxon>
        <taxon>Clostridia</taxon>
        <taxon>Eubacteriales</taxon>
        <taxon>Candidatus Stercoripulliclostridium</taxon>
    </lineage>
</organism>
<name>A0A940DGY9_9FIRM</name>
<reference evidence="2" key="1">
    <citation type="submission" date="2020-10" db="EMBL/GenBank/DDBJ databases">
        <authorList>
            <person name="Gilroy R."/>
        </authorList>
    </citation>
    <scope>NUCLEOTIDE SEQUENCE</scope>
    <source>
        <strain evidence="2">517</strain>
    </source>
</reference>
<reference evidence="2" key="2">
    <citation type="journal article" date="2021" name="PeerJ">
        <title>Extensive microbial diversity within the chicken gut microbiome revealed by metagenomics and culture.</title>
        <authorList>
            <person name="Gilroy R."/>
            <person name="Ravi A."/>
            <person name="Getino M."/>
            <person name="Pursley I."/>
            <person name="Horton D.L."/>
            <person name="Alikhan N.F."/>
            <person name="Baker D."/>
            <person name="Gharbi K."/>
            <person name="Hall N."/>
            <person name="Watson M."/>
            <person name="Adriaenssens E.M."/>
            <person name="Foster-Nyarko E."/>
            <person name="Jarju S."/>
            <person name="Secka A."/>
            <person name="Antonio M."/>
            <person name="Oren A."/>
            <person name="Chaudhuri R.R."/>
            <person name="La Ragione R."/>
            <person name="Hildebrand F."/>
            <person name="Pallen M.J."/>
        </authorList>
    </citation>
    <scope>NUCLEOTIDE SEQUENCE</scope>
    <source>
        <strain evidence="2">517</strain>
    </source>
</reference>
<protein>
    <submittedName>
        <fullName evidence="2">MOSC domain-containing protein</fullName>
    </submittedName>
</protein>
<evidence type="ECO:0000259" key="1">
    <source>
        <dbReference type="PROSITE" id="PS51340"/>
    </source>
</evidence>
<dbReference type="GO" id="GO:0003824">
    <property type="term" value="F:catalytic activity"/>
    <property type="evidence" value="ECO:0007669"/>
    <property type="project" value="InterPro"/>
</dbReference>
<dbReference type="Proteomes" id="UP000727857">
    <property type="component" value="Unassembled WGS sequence"/>
</dbReference>
<dbReference type="Gene3D" id="2.40.33.20">
    <property type="entry name" value="PK beta-barrel domain-like"/>
    <property type="match status" value="1"/>
</dbReference>
<sequence>MEKATVTAVNISEKKGTSKHPVPFAVCRTDHGIEGDAHAGPGIRQISLLGIESIENFKRDKKDAVGLCEGKFAENITTRGICLYKLPVGTLLRIGSAELRVSQIGKKCHADEGCEIARKYGICAMPREGIFCTVEKEGVIRAGDEIIVENSVSR</sequence>
<feature type="domain" description="MOSC" evidence="1">
    <location>
        <begin position="20"/>
        <end position="149"/>
    </location>
</feature>
<dbReference type="GO" id="GO:0030151">
    <property type="term" value="F:molybdenum ion binding"/>
    <property type="evidence" value="ECO:0007669"/>
    <property type="project" value="InterPro"/>
</dbReference>
<dbReference type="InterPro" id="IPR052716">
    <property type="entry name" value="MOSC_domain"/>
</dbReference>
<accession>A0A940DGY9</accession>
<dbReference type="InterPro" id="IPR011037">
    <property type="entry name" value="Pyrv_Knase-like_insert_dom_sf"/>
</dbReference>
<dbReference type="AlphaFoldDB" id="A0A940DGY9"/>
<dbReference type="InterPro" id="IPR005302">
    <property type="entry name" value="MoCF_Sase_C"/>
</dbReference>
<dbReference type="SUPFAM" id="SSF50800">
    <property type="entry name" value="PK beta-barrel domain-like"/>
    <property type="match status" value="1"/>
</dbReference>
<comment type="caution">
    <text evidence="2">The sequence shown here is derived from an EMBL/GenBank/DDBJ whole genome shotgun (WGS) entry which is preliminary data.</text>
</comment>
<dbReference type="PROSITE" id="PS51340">
    <property type="entry name" value="MOSC"/>
    <property type="match status" value="1"/>
</dbReference>
<proteinExistence type="predicted"/>
<dbReference type="GO" id="GO:0030170">
    <property type="term" value="F:pyridoxal phosphate binding"/>
    <property type="evidence" value="ECO:0007669"/>
    <property type="project" value="InterPro"/>
</dbReference>
<dbReference type="PANTHER" id="PTHR36930">
    <property type="entry name" value="METAL-SULFUR CLUSTER BIOSYNTHESIS PROTEINS YUAD-RELATED"/>
    <property type="match status" value="1"/>
</dbReference>